<keyword evidence="4 6" id="KW-0479">Metal-binding</keyword>
<dbReference type="GO" id="GO:0004497">
    <property type="term" value="F:monooxygenase activity"/>
    <property type="evidence" value="ECO:0007669"/>
    <property type="project" value="UniProtKB-KW"/>
</dbReference>
<dbReference type="InterPro" id="IPR017972">
    <property type="entry name" value="Cyt_P450_CS"/>
</dbReference>
<dbReference type="Gene3D" id="1.10.630.10">
    <property type="entry name" value="Cytochrome P450"/>
    <property type="match status" value="1"/>
</dbReference>
<dbReference type="AlphaFoldDB" id="A0AAD9S1X0"/>
<evidence type="ECO:0000313" key="9">
    <source>
        <dbReference type="EMBL" id="KAK2596029.1"/>
    </source>
</evidence>
<accession>A0AAD9S1X0</accession>
<dbReference type="PROSITE" id="PS00086">
    <property type="entry name" value="CYTOCHROME_P450"/>
    <property type="match status" value="1"/>
</dbReference>
<keyword evidence="8" id="KW-0472">Membrane</keyword>
<dbReference type="InterPro" id="IPR050121">
    <property type="entry name" value="Cytochrome_P450_monoxygenase"/>
</dbReference>
<evidence type="ECO:0000256" key="7">
    <source>
        <dbReference type="RuleBase" id="RU000461"/>
    </source>
</evidence>
<dbReference type="Proteomes" id="UP001265746">
    <property type="component" value="Unassembled WGS sequence"/>
</dbReference>
<dbReference type="GO" id="GO:0016705">
    <property type="term" value="F:oxidoreductase activity, acting on paired donors, with incorporation or reduction of molecular oxygen"/>
    <property type="evidence" value="ECO:0007669"/>
    <property type="project" value="InterPro"/>
</dbReference>
<dbReference type="PRINTS" id="PR00463">
    <property type="entry name" value="EP450I"/>
</dbReference>
<keyword evidence="10" id="KW-1185">Reference proteome</keyword>
<dbReference type="InterPro" id="IPR002401">
    <property type="entry name" value="Cyt_P450_E_grp-I"/>
</dbReference>
<reference evidence="9" key="1">
    <citation type="submission" date="2023-06" db="EMBL/GenBank/DDBJ databases">
        <authorList>
            <person name="Noh H."/>
        </authorList>
    </citation>
    <scope>NUCLEOTIDE SEQUENCE</scope>
    <source>
        <strain evidence="9">DUCC20226</strain>
    </source>
</reference>
<comment type="similarity">
    <text evidence="2 7">Belongs to the cytochrome P450 family.</text>
</comment>
<dbReference type="CDD" id="cd11058">
    <property type="entry name" value="CYP60B-like"/>
    <property type="match status" value="1"/>
</dbReference>
<proteinExistence type="inferred from homology"/>
<keyword evidence="5 6" id="KW-0408">Iron</keyword>
<keyword evidence="7" id="KW-0560">Oxidoreductase</keyword>
<dbReference type="GO" id="GO:0005506">
    <property type="term" value="F:iron ion binding"/>
    <property type="evidence" value="ECO:0007669"/>
    <property type="project" value="InterPro"/>
</dbReference>
<dbReference type="Pfam" id="PF00067">
    <property type="entry name" value="p450"/>
    <property type="match status" value="1"/>
</dbReference>
<dbReference type="SUPFAM" id="SSF48264">
    <property type="entry name" value="Cytochrome P450"/>
    <property type="match status" value="1"/>
</dbReference>
<gene>
    <name evidence="9" type="ORF">N8I77_013537</name>
</gene>
<feature type="transmembrane region" description="Helical" evidence="8">
    <location>
        <begin position="12"/>
        <end position="34"/>
    </location>
</feature>
<keyword evidence="8" id="KW-0812">Transmembrane</keyword>
<keyword evidence="8" id="KW-1133">Transmembrane helix</keyword>
<sequence length="507" mass="57083">MYKKDKAVSQQILIWNGDKSVLYFLGLSIYRLYFHKLSKFPGPWFNAISPIPLCLALISGRQHAYFRLLHDTYGPVVRSAPNDVSFANGAAWEDIHKKAPIVVKSFAATKGVVDMTAAPAIDHARVRKAWAYPFSGTALLDQERLMLKHIDGFVEVMRRFARNQEAFDLPTWFGLATFDIIGELAFAEPFGCLTGGGGSDWVEAVSKIGQTIAYQQATRRLIGADTWLQKRLMELLLPKSTSESRCTHISNSKKKTLARIADTEREHKDFLYYVLKNAKENKSLSEDEILANAALMIGAGSDATGIAISVWMNSMLRHKTAYEKLTTEIRTSFESESQISWATVKDLPYLGACMNEAMRFHPPVSFPLMRWTPPEGCNIDGHWVPGDTSISVATWASTHSPLNYRDPDKFVPERWLQIGTGQGPYCKDNRAASQPFGLGPRGCLGRNLSMIEQRLIICRLLWNFDVEFDGGDSGAWQWDPAGDFKHMRAFAVWKKPPLIVRLKEIKR</sequence>
<keyword evidence="7" id="KW-0503">Monooxygenase</keyword>
<dbReference type="InterPro" id="IPR001128">
    <property type="entry name" value="Cyt_P450"/>
</dbReference>
<dbReference type="PANTHER" id="PTHR24305">
    <property type="entry name" value="CYTOCHROME P450"/>
    <property type="match status" value="1"/>
</dbReference>
<dbReference type="PRINTS" id="PR00385">
    <property type="entry name" value="P450"/>
</dbReference>
<dbReference type="InterPro" id="IPR036396">
    <property type="entry name" value="Cyt_P450_sf"/>
</dbReference>
<comment type="caution">
    <text evidence="9">The sequence shown here is derived from an EMBL/GenBank/DDBJ whole genome shotgun (WGS) entry which is preliminary data.</text>
</comment>
<evidence type="ECO:0000256" key="1">
    <source>
        <dbReference type="ARBA" id="ARBA00001971"/>
    </source>
</evidence>
<comment type="cofactor">
    <cofactor evidence="1 6">
        <name>heme</name>
        <dbReference type="ChEBI" id="CHEBI:30413"/>
    </cofactor>
</comment>
<evidence type="ECO:0000313" key="10">
    <source>
        <dbReference type="Proteomes" id="UP001265746"/>
    </source>
</evidence>
<dbReference type="PANTHER" id="PTHR24305:SF210">
    <property type="entry name" value="CYTOCHROME P450 MONOOXYGENASE ASQL-RELATED"/>
    <property type="match status" value="1"/>
</dbReference>
<evidence type="ECO:0000256" key="6">
    <source>
        <dbReference type="PIRSR" id="PIRSR602401-1"/>
    </source>
</evidence>
<keyword evidence="3 6" id="KW-0349">Heme</keyword>
<dbReference type="EMBL" id="JAUJFL010000012">
    <property type="protein sequence ID" value="KAK2596029.1"/>
    <property type="molecule type" value="Genomic_DNA"/>
</dbReference>
<organism evidence="9 10">
    <name type="scientific">Phomopsis amygdali</name>
    <name type="common">Fusicoccum amygdali</name>
    <dbReference type="NCBI Taxonomy" id="1214568"/>
    <lineage>
        <taxon>Eukaryota</taxon>
        <taxon>Fungi</taxon>
        <taxon>Dikarya</taxon>
        <taxon>Ascomycota</taxon>
        <taxon>Pezizomycotina</taxon>
        <taxon>Sordariomycetes</taxon>
        <taxon>Sordariomycetidae</taxon>
        <taxon>Diaporthales</taxon>
        <taxon>Diaporthaceae</taxon>
        <taxon>Diaporthe</taxon>
    </lineage>
</organism>
<evidence type="ECO:0000256" key="4">
    <source>
        <dbReference type="ARBA" id="ARBA00022723"/>
    </source>
</evidence>
<evidence type="ECO:0000256" key="3">
    <source>
        <dbReference type="ARBA" id="ARBA00022617"/>
    </source>
</evidence>
<dbReference type="GO" id="GO:0020037">
    <property type="term" value="F:heme binding"/>
    <property type="evidence" value="ECO:0007669"/>
    <property type="project" value="InterPro"/>
</dbReference>
<protein>
    <submittedName>
        <fullName evidence="9">Uncharacterized protein</fullName>
    </submittedName>
</protein>
<evidence type="ECO:0000256" key="5">
    <source>
        <dbReference type="ARBA" id="ARBA00023004"/>
    </source>
</evidence>
<name>A0AAD9S1X0_PHOAM</name>
<evidence type="ECO:0000256" key="2">
    <source>
        <dbReference type="ARBA" id="ARBA00010617"/>
    </source>
</evidence>
<feature type="binding site" description="axial binding residue" evidence="6">
    <location>
        <position position="443"/>
    </location>
    <ligand>
        <name>heme</name>
        <dbReference type="ChEBI" id="CHEBI:30413"/>
    </ligand>
    <ligandPart>
        <name>Fe</name>
        <dbReference type="ChEBI" id="CHEBI:18248"/>
    </ligandPart>
</feature>
<evidence type="ECO:0000256" key="8">
    <source>
        <dbReference type="SAM" id="Phobius"/>
    </source>
</evidence>